<comment type="caution">
    <text evidence="3">The sequence shown here is derived from an EMBL/GenBank/DDBJ whole genome shotgun (WGS) entry which is preliminary data.</text>
</comment>
<gene>
    <name evidence="3" type="ORF">J2Z37_004924</name>
</gene>
<dbReference type="Gene3D" id="3.30.70.270">
    <property type="match status" value="1"/>
</dbReference>
<feature type="transmembrane region" description="Helical" evidence="1">
    <location>
        <begin position="95"/>
        <end position="113"/>
    </location>
</feature>
<feature type="transmembrane region" description="Helical" evidence="1">
    <location>
        <begin position="151"/>
        <end position="173"/>
    </location>
</feature>
<proteinExistence type="predicted"/>
<sequence length="338" mass="39942">MDSTENNKYVRLKRKIYLIIFPLLFITNASYWLFSPFVDHFMGLALPFLCLFFAIVWVLIYYNRLMRTCEIISLVVFGVYHLFRVYYLTAQLEEGIINVYVLWSPIYFVYIFMVLERKKALAYSLLILLITIVMGIPHLHNPRANDTLIQFYISTVLYTLILFYFQRIVSAYIESDMLRKNAYYDSLTDIGNRRAVDTWIENEIKRCNESSSVFSIIYFDIDHFKRINDEYGHDVGDYVLKEFSSLVKSYIRSSDFFGRWGGEEFIILTNRSLTESIQFSERLRIIIENHSFRYVDHVTASFGVSYFQPNDVPKTIVKRADQALYSAKNNGRNRVITV</sequence>
<dbReference type="InterPro" id="IPR029787">
    <property type="entry name" value="Nucleotide_cyclase"/>
</dbReference>
<dbReference type="InterPro" id="IPR043128">
    <property type="entry name" value="Rev_trsase/Diguanyl_cyclase"/>
</dbReference>
<feature type="transmembrane region" description="Helical" evidence="1">
    <location>
        <begin position="40"/>
        <end position="62"/>
    </location>
</feature>
<dbReference type="SMART" id="SM00267">
    <property type="entry name" value="GGDEF"/>
    <property type="match status" value="1"/>
</dbReference>
<evidence type="ECO:0000256" key="1">
    <source>
        <dbReference type="SAM" id="Phobius"/>
    </source>
</evidence>
<reference evidence="3 4" key="1">
    <citation type="submission" date="2021-03" db="EMBL/GenBank/DDBJ databases">
        <title>Genomic Encyclopedia of Type Strains, Phase IV (KMG-IV): sequencing the most valuable type-strain genomes for metagenomic binning, comparative biology and taxonomic classification.</title>
        <authorList>
            <person name="Goeker M."/>
        </authorList>
    </citation>
    <scope>NUCLEOTIDE SEQUENCE [LARGE SCALE GENOMIC DNA]</scope>
    <source>
        <strain evidence="3 4">DSM 24738</strain>
    </source>
</reference>
<dbReference type="InterPro" id="IPR050469">
    <property type="entry name" value="Diguanylate_Cyclase"/>
</dbReference>
<evidence type="ECO:0000259" key="2">
    <source>
        <dbReference type="PROSITE" id="PS50887"/>
    </source>
</evidence>
<feature type="transmembrane region" description="Helical" evidence="1">
    <location>
        <begin position="16"/>
        <end position="34"/>
    </location>
</feature>
<keyword evidence="4" id="KW-1185">Reference proteome</keyword>
<dbReference type="RefSeq" id="WP_209812875.1">
    <property type="nucleotide sequence ID" value="NZ_JAGGKT010000031.1"/>
</dbReference>
<dbReference type="PANTHER" id="PTHR45138:SF9">
    <property type="entry name" value="DIGUANYLATE CYCLASE DGCM-RELATED"/>
    <property type="match status" value="1"/>
</dbReference>
<dbReference type="CDD" id="cd01949">
    <property type="entry name" value="GGDEF"/>
    <property type="match status" value="1"/>
</dbReference>
<keyword evidence="1" id="KW-0472">Membrane</keyword>
<name>A0ABS4GXA5_9BACL</name>
<feature type="transmembrane region" description="Helical" evidence="1">
    <location>
        <begin position="69"/>
        <end position="89"/>
    </location>
</feature>
<accession>A0ABS4GXA5</accession>
<keyword evidence="1" id="KW-0812">Transmembrane</keyword>
<dbReference type="SUPFAM" id="SSF55073">
    <property type="entry name" value="Nucleotide cyclase"/>
    <property type="match status" value="1"/>
</dbReference>
<evidence type="ECO:0000313" key="4">
    <source>
        <dbReference type="Proteomes" id="UP001519343"/>
    </source>
</evidence>
<dbReference type="NCBIfam" id="TIGR00254">
    <property type="entry name" value="GGDEF"/>
    <property type="match status" value="1"/>
</dbReference>
<dbReference type="PANTHER" id="PTHR45138">
    <property type="entry name" value="REGULATORY COMPONENTS OF SENSORY TRANSDUCTION SYSTEM"/>
    <property type="match status" value="1"/>
</dbReference>
<dbReference type="EMBL" id="JAGGKT010000031">
    <property type="protein sequence ID" value="MBP1934904.1"/>
    <property type="molecule type" value="Genomic_DNA"/>
</dbReference>
<protein>
    <submittedName>
        <fullName evidence="3">Diguanylate cyclase (GGDEF)-like protein</fullName>
    </submittedName>
</protein>
<feature type="domain" description="GGDEF" evidence="2">
    <location>
        <begin position="212"/>
        <end position="338"/>
    </location>
</feature>
<dbReference type="Proteomes" id="UP001519343">
    <property type="component" value="Unassembled WGS sequence"/>
</dbReference>
<evidence type="ECO:0000313" key="3">
    <source>
        <dbReference type="EMBL" id="MBP1934904.1"/>
    </source>
</evidence>
<keyword evidence="1" id="KW-1133">Transmembrane helix</keyword>
<feature type="transmembrane region" description="Helical" evidence="1">
    <location>
        <begin position="120"/>
        <end position="139"/>
    </location>
</feature>
<organism evidence="3 4">
    <name type="scientific">Ammoniphilus resinae</name>
    <dbReference type="NCBI Taxonomy" id="861532"/>
    <lineage>
        <taxon>Bacteria</taxon>
        <taxon>Bacillati</taxon>
        <taxon>Bacillota</taxon>
        <taxon>Bacilli</taxon>
        <taxon>Bacillales</taxon>
        <taxon>Paenibacillaceae</taxon>
        <taxon>Aneurinibacillus group</taxon>
        <taxon>Ammoniphilus</taxon>
    </lineage>
</organism>
<dbReference type="InterPro" id="IPR000160">
    <property type="entry name" value="GGDEF_dom"/>
</dbReference>
<dbReference type="Pfam" id="PF00990">
    <property type="entry name" value="GGDEF"/>
    <property type="match status" value="1"/>
</dbReference>
<dbReference type="PROSITE" id="PS50887">
    <property type="entry name" value="GGDEF"/>
    <property type="match status" value="1"/>
</dbReference>